<evidence type="ECO:0000256" key="12">
    <source>
        <dbReference type="ARBA" id="ARBA00023264"/>
    </source>
</evidence>
<keyword evidence="9" id="KW-0460">Magnesium</keyword>
<dbReference type="Proteomes" id="UP001242313">
    <property type="component" value="Unassembled WGS sequence"/>
</dbReference>
<evidence type="ECO:0000256" key="2">
    <source>
        <dbReference type="ARBA" id="ARBA00005983"/>
    </source>
</evidence>
<evidence type="ECO:0000256" key="3">
    <source>
        <dbReference type="ARBA" id="ARBA00022516"/>
    </source>
</evidence>
<comment type="caution">
    <text evidence="14">The sequence shown here is derived from an EMBL/GenBank/DDBJ whole genome shotgun (WGS) entry which is preliminary data.</text>
</comment>
<sequence>MKTMIILNPSSGKEKAEEYAEKIDVTLRNKYKDIQFRTTAKEGDAAAFAAEASVSFFDAVIAMGGDGTINEVINGLADQAHRPKLGIIPLGTVNDFARALHIPLEPYEAISILEHQNLRPVDIGKVNESYFANVLAVGAIAEASYKVSTDQKTKLGPLAYFIEGAKSFLNGNAITISVEHEGGKWEGETFLLLTALTNSVGGFEALAPEADVNDGVFHTFIIKKLSIPKIATLIPSLLKGELAESKDIEYFRSSYLTVASDQEHVVNVDGEEGESLPFCAKVLRGHLDVFVPTTRKA</sequence>
<keyword evidence="6" id="KW-0547">Nucleotide-binding</keyword>
<gene>
    <name evidence="14" type="ORF">J2S25_000997</name>
</gene>
<keyword evidence="10" id="KW-0443">Lipid metabolism</keyword>
<evidence type="ECO:0000313" key="15">
    <source>
        <dbReference type="Proteomes" id="UP001242313"/>
    </source>
</evidence>
<name>A0ABU0FSC5_9BACI</name>
<dbReference type="Pfam" id="PF19279">
    <property type="entry name" value="YegS_C"/>
    <property type="match status" value="1"/>
</dbReference>
<dbReference type="EMBL" id="JAUSUN010000004">
    <property type="protein sequence ID" value="MDQ0412817.1"/>
    <property type="molecule type" value="Genomic_DNA"/>
</dbReference>
<comment type="cofactor">
    <cofactor evidence="1">
        <name>Mg(2+)</name>
        <dbReference type="ChEBI" id="CHEBI:18420"/>
    </cofactor>
</comment>
<dbReference type="Gene3D" id="2.60.200.40">
    <property type="match status" value="1"/>
</dbReference>
<dbReference type="SMART" id="SM00046">
    <property type="entry name" value="DAGKc"/>
    <property type="match status" value="1"/>
</dbReference>
<dbReference type="RefSeq" id="WP_307191369.1">
    <property type="nucleotide sequence ID" value="NZ_JAUSUN010000004.1"/>
</dbReference>
<dbReference type="InterPro" id="IPR050187">
    <property type="entry name" value="Lipid_Phosphate_FormReg"/>
</dbReference>
<dbReference type="SUPFAM" id="SSF111331">
    <property type="entry name" value="NAD kinase/diacylglycerol kinase-like"/>
    <property type="match status" value="1"/>
</dbReference>
<evidence type="ECO:0000256" key="5">
    <source>
        <dbReference type="ARBA" id="ARBA00022723"/>
    </source>
</evidence>
<dbReference type="PANTHER" id="PTHR12358:SF106">
    <property type="entry name" value="LIPID KINASE YEGS"/>
    <property type="match status" value="1"/>
</dbReference>
<evidence type="ECO:0000256" key="8">
    <source>
        <dbReference type="ARBA" id="ARBA00022840"/>
    </source>
</evidence>
<keyword evidence="15" id="KW-1185">Reference proteome</keyword>
<evidence type="ECO:0000256" key="9">
    <source>
        <dbReference type="ARBA" id="ARBA00022842"/>
    </source>
</evidence>
<reference evidence="14 15" key="1">
    <citation type="submission" date="2023-07" db="EMBL/GenBank/DDBJ databases">
        <title>Genomic Encyclopedia of Type Strains, Phase IV (KMG-IV): sequencing the most valuable type-strain genomes for metagenomic binning, comparative biology and taxonomic classification.</title>
        <authorList>
            <person name="Goeker M."/>
        </authorList>
    </citation>
    <scope>NUCLEOTIDE SEQUENCE [LARGE SCALE GENOMIC DNA]</scope>
    <source>
        <strain evidence="14 15">DSM 19598</strain>
    </source>
</reference>
<evidence type="ECO:0000256" key="4">
    <source>
        <dbReference type="ARBA" id="ARBA00022679"/>
    </source>
</evidence>
<accession>A0ABU0FSC5</accession>
<evidence type="ECO:0000256" key="6">
    <source>
        <dbReference type="ARBA" id="ARBA00022741"/>
    </source>
</evidence>
<evidence type="ECO:0000256" key="1">
    <source>
        <dbReference type="ARBA" id="ARBA00001946"/>
    </source>
</evidence>
<dbReference type="GO" id="GO:0016301">
    <property type="term" value="F:kinase activity"/>
    <property type="evidence" value="ECO:0007669"/>
    <property type="project" value="UniProtKB-KW"/>
</dbReference>
<keyword evidence="4" id="KW-0808">Transferase</keyword>
<dbReference type="InterPro" id="IPR001206">
    <property type="entry name" value="Diacylglycerol_kinase_cat_dom"/>
</dbReference>
<evidence type="ECO:0000313" key="14">
    <source>
        <dbReference type="EMBL" id="MDQ0412817.1"/>
    </source>
</evidence>
<keyword evidence="8" id="KW-0067">ATP-binding</keyword>
<keyword evidence="7 14" id="KW-0418">Kinase</keyword>
<dbReference type="InterPro" id="IPR017438">
    <property type="entry name" value="ATP-NAD_kinase_N"/>
</dbReference>
<dbReference type="Pfam" id="PF00781">
    <property type="entry name" value="DAGK_cat"/>
    <property type="match status" value="1"/>
</dbReference>
<comment type="similarity">
    <text evidence="2">Belongs to the diacylglycerol/lipid kinase family.</text>
</comment>
<dbReference type="PROSITE" id="PS50146">
    <property type="entry name" value="DAGK"/>
    <property type="match status" value="1"/>
</dbReference>
<proteinExistence type="inferred from homology"/>
<keyword evidence="5" id="KW-0479">Metal-binding</keyword>
<dbReference type="InterPro" id="IPR045540">
    <property type="entry name" value="YegS/DAGK_C"/>
</dbReference>
<evidence type="ECO:0000256" key="7">
    <source>
        <dbReference type="ARBA" id="ARBA00022777"/>
    </source>
</evidence>
<feature type="domain" description="DAGKc" evidence="13">
    <location>
        <begin position="1"/>
        <end position="129"/>
    </location>
</feature>
<dbReference type="Gene3D" id="3.40.50.10330">
    <property type="entry name" value="Probable inorganic polyphosphate/atp-NAD kinase, domain 1"/>
    <property type="match status" value="1"/>
</dbReference>
<protein>
    <submittedName>
        <fullName evidence="14">YegS/Rv2252/BmrU family lipid kinase</fullName>
    </submittedName>
</protein>
<keyword evidence="11" id="KW-0594">Phospholipid biosynthesis</keyword>
<keyword evidence="12" id="KW-1208">Phospholipid metabolism</keyword>
<evidence type="ECO:0000256" key="11">
    <source>
        <dbReference type="ARBA" id="ARBA00023209"/>
    </source>
</evidence>
<evidence type="ECO:0000256" key="10">
    <source>
        <dbReference type="ARBA" id="ARBA00023098"/>
    </source>
</evidence>
<dbReference type="InterPro" id="IPR005218">
    <property type="entry name" value="Diacylglycerol/lipid_kinase"/>
</dbReference>
<dbReference type="InterPro" id="IPR016064">
    <property type="entry name" value="NAD/diacylglycerol_kinase_sf"/>
</dbReference>
<keyword evidence="3" id="KW-0444">Lipid biosynthesis</keyword>
<dbReference type="PANTHER" id="PTHR12358">
    <property type="entry name" value="SPHINGOSINE KINASE"/>
    <property type="match status" value="1"/>
</dbReference>
<dbReference type="NCBIfam" id="TIGR00147">
    <property type="entry name" value="YegS/Rv2252/BmrU family lipid kinase"/>
    <property type="match status" value="1"/>
</dbReference>
<organism evidence="14 15">
    <name type="scientific">Mesobacillus stamsii</name>
    <dbReference type="NCBI Taxonomy" id="225347"/>
    <lineage>
        <taxon>Bacteria</taxon>
        <taxon>Bacillati</taxon>
        <taxon>Bacillota</taxon>
        <taxon>Bacilli</taxon>
        <taxon>Bacillales</taxon>
        <taxon>Bacillaceae</taxon>
        <taxon>Mesobacillus</taxon>
    </lineage>
</organism>
<evidence type="ECO:0000259" key="13">
    <source>
        <dbReference type="PROSITE" id="PS50146"/>
    </source>
</evidence>